<evidence type="ECO:0000313" key="15">
    <source>
        <dbReference type="EMBL" id="QBH73431.1"/>
    </source>
</evidence>
<feature type="transmembrane region" description="Helical" evidence="11">
    <location>
        <begin position="7"/>
        <end position="28"/>
    </location>
</feature>
<feature type="compositionally biased region" description="Basic and acidic residues" evidence="12">
    <location>
        <begin position="192"/>
        <end position="211"/>
    </location>
</feature>
<keyword evidence="8 11" id="KW-1133">Transmembrane helix</keyword>
<feature type="transmembrane region" description="Helical" evidence="11">
    <location>
        <begin position="48"/>
        <end position="67"/>
    </location>
</feature>
<dbReference type="InterPro" id="IPR041672">
    <property type="entry name" value="Bap31/Bap29_C"/>
</dbReference>
<name>A0A481SY71_9NEOP</name>
<evidence type="ECO:0000256" key="6">
    <source>
        <dbReference type="ARBA" id="ARBA00022892"/>
    </source>
</evidence>
<keyword evidence="9" id="KW-0175">Coiled coil</keyword>
<evidence type="ECO:0000259" key="13">
    <source>
        <dbReference type="Pfam" id="PF05529"/>
    </source>
</evidence>
<keyword evidence="5 11" id="KW-0256">Endoplasmic reticulum</keyword>
<evidence type="ECO:0000256" key="4">
    <source>
        <dbReference type="ARBA" id="ARBA00022692"/>
    </source>
</evidence>
<evidence type="ECO:0000256" key="12">
    <source>
        <dbReference type="SAM" id="MobiDB-lite"/>
    </source>
</evidence>
<comment type="similarity">
    <text evidence="2 11">Belongs to the BCAP29/BCAP31 family.</text>
</comment>
<keyword evidence="10 11" id="KW-0472">Membrane</keyword>
<proteinExistence type="evidence at transcript level"/>
<organism evidence="15">
    <name type="scientific">Frankliniella cephalica</name>
    <dbReference type="NCBI Taxonomy" id="407008"/>
    <lineage>
        <taxon>Eukaryota</taxon>
        <taxon>Metazoa</taxon>
        <taxon>Ecdysozoa</taxon>
        <taxon>Arthropoda</taxon>
        <taxon>Hexapoda</taxon>
        <taxon>Insecta</taxon>
        <taxon>Pterygota</taxon>
        <taxon>Neoptera</taxon>
        <taxon>Paraneoptera</taxon>
        <taxon>Thysanoptera</taxon>
        <taxon>Terebrantia</taxon>
        <taxon>Thripoidea</taxon>
        <taxon>Thripidae</taxon>
        <taxon>Frankliniella</taxon>
    </lineage>
</organism>
<accession>A0A481SY71</accession>
<dbReference type="GO" id="GO:0070973">
    <property type="term" value="P:protein localization to endoplasmic reticulum exit site"/>
    <property type="evidence" value="ECO:0007669"/>
    <property type="project" value="UniProtKB-UniRule"/>
</dbReference>
<dbReference type="InterPro" id="IPR040463">
    <property type="entry name" value="BAP29/BAP31_N"/>
</dbReference>
<evidence type="ECO:0000256" key="8">
    <source>
        <dbReference type="ARBA" id="ARBA00022989"/>
    </source>
</evidence>
<keyword evidence="4 11" id="KW-0812">Transmembrane</keyword>
<comment type="subcellular location">
    <subcellularLocation>
        <location evidence="1 11">Endoplasmic reticulum membrane</location>
        <topology evidence="1 11">Multi-pass membrane protein</topology>
    </subcellularLocation>
</comment>
<keyword evidence="6 11" id="KW-0931">ER-Golgi transport</keyword>
<reference evidence="15" key="1">
    <citation type="journal article" date="2019" name="Sci. Rep.">
        <title>No signal of deleterious mutation accumulation in conserved gene sequences of extant asexual hexapods.</title>
        <authorList>
            <person name="Brandt A."/>
            <person name="Bast J."/>
            <person name="Scheu S."/>
            <person name="Meusemann K."/>
            <person name="Donath A."/>
            <person name="Schuette K."/>
            <person name="Machida R."/>
            <person name="Kraaijeveld K."/>
        </authorList>
    </citation>
    <scope>NUCLEOTIDE SEQUENCE</scope>
    <source>
        <strain evidence="15">OG9834</strain>
    </source>
</reference>
<sequence length="245" mass="27886">MSLQWTLIAGFLYTEVAVVLLLLLPGISPSRWQKVFRSRILKALSNQASVYFTVLLAVLCLFLLDALREMRKYSGDTDVKHESHQHLDAEMQTNMRLFRAQRNFYISGFALFLCLVIKRLASLISTQAQLCAENEAALKQARSATTTARNMMVGKGEEAQNSSNEVSAQVKKQLKEKEDLISNLQEELNKKTQEVKELQSEMSKKKKDHEAILSQQQGLSREYDRLADENAKLQKLMDSANKKDD</sequence>
<dbReference type="Gene3D" id="1.20.5.110">
    <property type="match status" value="1"/>
</dbReference>
<keyword evidence="3 11" id="KW-0813">Transport</keyword>
<dbReference type="GO" id="GO:0006888">
    <property type="term" value="P:endoplasmic reticulum to Golgi vesicle-mediated transport"/>
    <property type="evidence" value="ECO:0007669"/>
    <property type="project" value="UniProtKB-UniRule"/>
</dbReference>
<dbReference type="Pfam" id="PF18035">
    <property type="entry name" value="Bap31_Bap29_C"/>
    <property type="match status" value="1"/>
</dbReference>
<dbReference type="PANTHER" id="PTHR12701:SF20">
    <property type="entry name" value="ENDOPLASMIC RETICULUM TRANSMEMBRANE PROTEIN"/>
    <property type="match status" value="1"/>
</dbReference>
<evidence type="ECO:0000256" key="10">
    <source>
        <dbReference type="ARBA" id="ARBA00023136"/>
    </source>
</evidence>
<evidence type="ECO:0000256" key="11">
    <source>
        <dbReference type="RuleBase" id="RU367026"/>
    </source>
</evidence>
<dbReference type="AlphaFoldDB" id="A0A481SY71"/>
<evidence type="ECO:0000256" key="9">
    <source>
        <dbReference type="ARBA" id="ARBA00023054"/>
    </source>
</evidence>
<dbReference type="InterPro" id="IPR008417">
    <property type="entry name" value="BAP29/BAP31"/>
</dbReference>
<dbReference type="EMBL" id="MH638041">
    <property type="protein sequence ID" value="QBH73431.1"/>
    <property type="molecule type" value="mRNA"/>
</dbReference>
<feature type="region of interest" description="Disordered" evidence="12">
    <location>
        <begin position="192"/>
        <end position="220"/>
    </location>
</feature>
<dbReference type="Pfam" id="PF05529">
    <property type="entry name" value="Bap31"/>
    <property type="match status" value="1"/>
</dbReference>
<evidence type="ECO:0000256" key="3">
    <source>
        <dbReference type="ARBA" id="ARBA00022448"/>
    </source>
</evidence>
<feature type="domain" description="BAP29/BAP31 transmembrane" evidence="13">
    <location>
        <begin position="1"/>
        <end position="136"/>
    </location>
</feature>
<dbReference type="PANTHER" id="PTHR12701">
    <property type="entry name" value="BCR-ASSOCIATED PROTEIN, BAP"/>
    <property type="match status" value="1"/>
</dbReference>
<evidence type="ECO:0000256" key="1">
    <source>
        <dbReference type="ARBA" id="ARBA00004477"/>
    </source>
</evidence>
<feature type="transmembrane region" description="Helical" evidence="11">
    <location>
        <begin position="104"/>
        <end position="121"/>
    </location>
</feature>
<evidence type="ECO:0000256" key="2">
    <source>
        <dbReference type="ARBA" id="ARBA00007956"/>
    </source>
</evidence>
<evidence type="ECO:0000256" key="5">
    <source>
        <dbReference type="ARBA" id="ARBA00022824"/>
    </source>
</evidence>
<protein>
    <recommendedName>
        <fullName evidence="11">Endoplasmic reticulum transmembrane protein</fullName>
    </recommendedName>
</protein>
<dbReference type="GO" id="GO:0005789">
    <property type="term" value="C:endoplasmic reticulum membrane"/>
    <property type="evidence" value="ECO:0007669"/>
    <property type="project" value="UniProtKB-SubCell"/>
</dbReference>
<evidence type="ECO:0000259" key="14">
    <source>
        <dbReference type="Pfam" id="PF18035"/>
    </source>
</evidence>
<evidence type="ECO:0000256" key="7">
    <source>
        <dbReference type="ARBA" id="ARBA00022927"/>
    </source>
</evidence>
<keyword evidence="7 11" id="KW-0653">Protein transport</keyword>
<comment type="function">
    <text evidence="11">May play a role in anterograde transport of membrane proteins from the endoplasmic reticulum to the Golgi.</text>
</comment>
<feature type="domain" description="Bap31/Bap29 cytoplasmic coiled-coil" evidence="14">
    <location>
        <begin position="193"/>
        <end position="245"/>
    </location>
</feature>
<dbReference type="GO" id="GO:0006886">
    <property type="term" value="P:intracellular protein transport"/>
    <property type="evidence" value="ECO:0007669"/>
    <property type="project" value="UniProtKB-UniRule"/>
</dbReference>